<dbReference type="AlphaFoldDB" id="A0A1S8A6D1"/>
<evidence type="ECO:0000313" key="2">
    <source>
        <dbReference type="EMBL" id="GAW25664.1"/>
    </source>
</evidence>
<gene>
    <name evidence="2" type="ORF">SAMD00023353_1002610</name>
</gene>
<dbReference type="EMBL" id="DF977455">
    <property type="protein sequence ID" value="GAW25664.1"/>
    <property type="molecule type" value="Genomic_DNA"/>
</dbReference>
<keyword evidence="3" id="KW-1185">Reference proteome</keyword>
<accession>A0A1S8A6D1</accession>
<evidence type="ECO:0000256" key="1">
    <source>
        <dbReference type="SAM" id="MobiDB-lite"/>
    </source>
</evidence>
<proteinExistence type="predicted"/>
<protein>
    <submittedName>
        <fullName evidence="2">Uncharacterized protein</fullName>
    </submittedName>
</protein>
<organism evidence="2">
    <name type="scientific">Rosellinia necatrix</name>
    <name type="common">White root-rot fungus</name>
    <dbReference type="NCBI Taxonomy" id="77044"/>
    <lineage>
        <taxon>Eukaryota</taxon>
        <taxon>Fungi</taxon>
        <taxon>Dikarya</taxon>
        <taxon>Ascomycota</taxon>
        <taxon>Pezizomycotina</taxon>
        <taxon>Sordariomycetes</taxon>
        <taxon>Xylariomycetidae</taxon>
        <taxon>Xylariales</taxon>
        <taxon>Xylariaceae</taxon>
        <taxon>Rosellinia</taxon>
    </lineage>
</organism>
<evidence type="ECO:0000313" key="3">
    <source>
        <dbReference type="Proteomes" id="UP000054516"/>
    </source>
</evidence>
<name>A0A1S8A6D1_ROSNE</name>
<reference evidence="2" key="1">
    <citation type="submission" date="2016-03" db="EMBL/GenBank/DDBJ databases">
        <title>Draft genome sequence of Rosellinia necatrix.</title>
        <authorList>
            <person name="Kanematsu S."/>
        </authorList>
    </citation>
    <scope>NUCLEOTIDE SEQUENCE [LARGE SCALE GENOMIC DNA]</scope>
    <source>
        <strain evidence="2">W97</strain>
    </source>
</reference>
<feature type="region of interest" description="Disordered" evidence="1">
    <location>
        <begin position="1"/>
        <end position="32"/>
    </location>
</feature>
<feature type="compositionally biased region" description="Basic and acidic residues" evidence="1">
    <location>
        <begin position="1"/>
        <end position="16"/>
    </location>
</feature>
<sequence>MEKKPQIHENEQEAASRKGRNGSPLIGSGEPQARCSIRAIEADTQLGSIRKSGLAAHEIPVPYTVELF</sequence>
<dbReference type="Proteomes" id="UP000054516">
    <property type="component" value="Unassembled WGS sequence"/>
</dbReference>